<dbReference type="Gene3D" id="2.60.120.330">
    <property type="entry name" value="B-lactam Antibiotic, Isopenicillin N Synthase, Chain"/>
    <property type="match status" value="1"/>
</dbReference>
<dbReference type="Pfam" id="PF14226">
    <property type="entry name" value="DIOX_N"/>
    <property type="match status" value="1"/>
</dbReference>
<evidence type="ECO:0000256" key="2">
    <source>
        <dbReference type="ARBA" id="ARBA00023194"/>
    </source>
</evidence>
<keyword evidence="6" id="KW-1185">Reference proteome</keyword>
<evidence type="ECO:0000313" key="6">
    <source>
        <dbReference type="Proteomes" id="UP000198859"/>
    </source>
</evidence>
<dbReference type="Pfam" id="PF03171">
    <property type="entry name" value="2OG-FeII_Oxy"/>
    <property type="match status" value="1"/>
</dbReference>
<dbReference type="InterPro" id="IPR044861">
    <property type="entry name" value="IPNS-like_FE2OG_OXY"/>
</dbReference>
<dbReference type="GO" id="GO:0017000">
    <property type="term" value="P:antibiotic biosynthetic process"/>
    <property type="evidence" value="ECO:0007669"/>
    <property type="project" value="UniProtKB-KW"/>
</dbReference>
<dbReference type="STRING" id="642780.SAMN04488570_2595"/>
<dbReference type="InterPro" id="IPR050231">
    <property type="entry name" value="Iron_ascorbate_oxido_reductase"/>
</dbReference>
<evidence type="ECO:0000256" key="3">
    <source>
        <dbReference type="RuleBase" id="RU003682"/>
    </source>
</evidence>
<feature type="domain" description="Fe2OG dioxygenase" evidence="4">
    <location>
        <begin position="186"/>
        <end position="295"/>
    </location>
</feature>
<dbReference type="RefSeq" id="WP_091730347.1">
    <property type="nucleotide sequence ID" value="NZ_LT629757.1"/>
</dbReference>
<dbReference type="InterPro" id="IPR026992">
    <property type="entry name" value="DIOX_N"/>
</dbReference>
<dbReference type="PRINTS" id="PR00682">
    <property type="entry name" value="IPNSYNTHASE"/>
</dbReference>
<keyword evidence="3" id="KW-0560">Oxidoreductase</keyword>
<dbReference type="PROSITE" id="PS51471">
    <property type="entry name" value="FE2OG_OXY"/>
    <property type="match status" value="1"/>
</dbReference>
<dbReference type="OrthoDB" id="21825at2"/>
<dbReference type="InterPro" id="IPR005123">
    <property type="entry name" value="Oxoglu/Fe-dep_dioxygenase_dom"/>
</dbReference>
<gene>
    <name evidence="5" type="ORF">SAMN04488570_2595</name>
</gene>
<name>A0A1H1UQ96_9ACTN</name>
<dbReference type="EMBL" id="LT629757">
    <property type="protein sequence ID" value="SDS74728.1"/>
    <property type="molecule type" value="Genomic_DNA"/>
</dbReference>
<evidence type="ECO:0000313" key="5">
    <source>
        <dbReference type="EMBL" id="SDS74728.1"/>
    </source>
</evidence>
<keyword evidence="3" id="KW-0479">Metal-binding</keyword>
<reference evidence="6" key="1">
    <citation type="submission" date="2016-10" db="EMBL/GenBank/DDBJ databases">
        <authorList>
            <person name="Varghese N."/>
            <person name="Submissions S."/>
        </authorList>
    </citation>
    <scope>NUCLEOTIDE SEQUENCE [LARGE SCALE GENOMIC DNA]</scope>
    <source>
        <strain evidence="6">DSM 22127</strain>
    </source>
</reference>
<evidence type="ECO:0000256" key="1">
    <source>
        <dbReference type="ARBA" id="ARBA00004792"/>
    </source>
</evidence>
<keyword evidence="3" id="KW-0408">Iron</keyword>
<keyword evidence="2" id="KW-0045">Antibiotic biosynthesis</keyword>
<dbReference type="AlphaFoldDB" id="A0A1H1UQ96"/>
<comment type="similarity">
    <text evidence="3">Belongs to the iron/ascorbate-dependent oxidoreductase family.</text>
</comment>
<dbReference type="GO" id="GO:0046872">
    <property type="term" value="F:metal ion binding"/>
    <property type="evidence" value="ECO:0007669"/>
    <property type="project" value="UniProtKB-KW"/>
</dbReference>
<organism evidence="5 6">
    <name type="scientific">Nocardioides scoriae</name>
    <dbReference type="NCBI Taxonomy" id="642780"/>
    <lineage>
        <taxon>Bacteria</taxon>
        <taxon>Bacillati</taxon>
        <taxon>Actinomycetota</taxon>
        <taxon>Actinomycetes</taxon>
        <taxon>Propionibacteriales</taxon>
        <taxon>Nocardioidaceae</taxon>
        <taxon>Nocardioides</taxon>
    </lineage>
</organism>
<dbReference type="PANTHER" id="PTHR47990">
    <property type="entry name" value="2-OXOGLUTARATE (2OG) AND FE(II)-DEPENDENT OXYGENASE SUPERFAMILY PROTEIN-RELATED"/>
    <property type="match status" value="1"/>
</dbReference>
<evidence type="ECO:0000259" key="4">
    <source>
        <dbReference type="PROSITE" id="PS51471"/>
    </source>
</evidence>
<sequence>MSTFTVPTVDLAAYVAPASRAARAAVAADLDRACREVGFVQVQGHGVPAEVIAGLASAIDDFFALDEVAKLAVRVDPALNRGYTPPRSESQSLSLGVQPANRMNDFFEAFGVGRGLADHPDVPGLAAHAGHYAENTWPDEDVLPGFRARVEAYLCEAERVATTLVAVAEDALGLARGRLQELSDHTIGAMRLINYALPEDTDVVLDGDLRGMGEHTDYGLLTVLWADRVPGLQVLGRDGAWHDVQPDPGALLVNLGDLTARLTNDQWSSTLHRVAPPVVDGRVLRRRSAAYFHDGNADARVAPLPGFVDAEHPARYTEVSVDEHVWAKVEGSNLGRLNTAAGPERARVLGAAR</sequence>
<dbReference type="InterPro" id="IPR027443">
    <property type="entry name" value="IPNS-like_sf"/>
</dbReference>
<dbReference type="Proteomes" id="UP000198859">
    <property type="component" value="Chromosome I"/>
</dbReference>
<proteinExistence type="inferred from homology"/>
<dbReference type="SUPFAM" id="SSF51197">
    <property type="entry name" value="Clavaminate synthase-like"/>
    <property type="match status" value="1"/>
</dbReference>
<comment type="pathway">
    <text evidence="1">Antibiotic biosynthesis.</text>
</comment>
<dbReference type="GO" id="GO:0016491">
    <property type="term" value="F:oxidoreductase activity"/>
    <property type="evidence" value="ECO:0007669"/>
    <property type="project" value="UniProtKB-KW"/>
</dbReference>
<protein>
    <submittedName>
        <fullName evidence="5">Isopenicillin N synthase</fullName>
    </submittedName>
</protein>
<accession>A0A1H1UQ96</accession>